<proteinExistence type="predicted"/>
<sequence>MPTSKTFPKAKGTTFSLSFIIAFEEQAQFMMCGRILFS</sequence>
<evidence type="ECO:0000313" key="2">
    <source>
        <dbReference type="Proteomes" id="UP000006251"/>
    </source>
</evidence>
<accession>K6Z326</accession>
<dbReference type="AlphaFoldDB" id="K6Z326"/>
<evidence type="ECO:0000313" key="1">
    <source>
        <dbReference type="EMBL" id="GAC30646.1"/>
    </source>
</evidence>
<keyword evidence="2" id="KW-1185">Reference proteome</keyword>
<name>K6Z326_9ALTE</name>
<dbReference type="EMBL" id="BAEQ01000065">
    <property type="protein sequence ID" value="GAC30646.1"/>
    <property type="molecule type" value="Genomic_DNA"/>
</dbReference>
<comment type="caution">
    <text evidence="1">The sequence shown here is derived from an EMBL/GenBank/DDBJ whole genome shotgun (WGS) entry which is preliminary data.</text>
</comment>
<reference evidence="2" key="1">
    <citation type="journal article" date="2014" name="Environ. Microbiol.">
        <title>Comparative genomics of the marine bacterial genus Glaciecola reveals the high degree of genomic diversity and genomic characteristic for cold adaptation.</title>
        <authorList>
            <person name="Qin Q.L."/>
            <person name="Xie B.B."/>
            <person name="Yu Y."/>
            <person name="Shu Y.L."/>
            <person name="Rong J.C."/>
            <person name="Zhang Y.J."/>
            <person name="Zhao D.L."/>
            <person name="Chen X.L."/>
            <person name="Zhang X.Y."/>
            <person name="Chen B."/>
            <person name="Zhou B.C."/>
            <person name="Zhang Y.Z."/>
        </authorList>
    </citation>
    <scope>NUCLEOTIDE SEQUENCE [LARGE SCALE GENOMIC DNA]</scope>
    <source>
        <strain evidence="2">ACAM 615</strain>
    </source>
</reference>
<gene>
    <name evidence="1" type="ORF">GPAL_3806</name>
</gene>
<dbReference type="Proteomes" id="UP000006251">
    <property type="component" value="Unassembled WGS sequence"/>
</dbReference>
<protein>
    <submittedName>
        <fullName evidence="1">Uncharacterized protein</fullName>
    </submittedName>
</protein>
<organism evidence="1 2">
    <name type="scientific">Brumicola pallidula DSM 14239 = ACAM 615</name>
    <dbReference type="NCBI Taxonomy" id="1121922"/>
    <lineage>
        <taxon>Bacteria</taxon>
        <taxon>Pseudomonadati</taxon>
        <taxon>Pseudomonadota</taxon>
        <taxon>Gammaproteobacteria</taxon>
        <taxon>Alteromonadales</taxon>
        <taxon>Alteromonadaceae</taxon>
        <taxon>Brumicola</taxon>
    </lineage>
</organism>